<sequence length="122" mass="12999">MAKPTDRPATEECEPDYRFTLANERTFLAWIRTALALLAGAVAITQLVPDLGVPLARQIIASSLAIISIAVVAGSALRWRSTQLAMRRSQALPGTVMPWALSIGVMAIGGLVVGLVLRYGVN</sequence>
<evidence type="ECO:0000313" key="8">
    <source>
        <dbReference type="Proteomes" id="UP000285310"/>
    </source>
</evidence>
<proteinExistence type="predicted"/>
<evidence type="ECO:0000256" key="1">
    <source>
        <dbReference type="ARBA" id="ARBA00004127"/>
    </source>
</evidence>
<keyword evidence="2 5" id="KW-0812">Transmembrane</keyword>
<evidence type="ECO:0000313" key="7">
    <source>
        <dbReference type="EMBL" id="ROO31969.1"/>
    </source>
</evidence>
<feature type="transmembrane region" description="Helical" evidence="5">
    <location>
        <begin position="99"/>
        <end position="121"/>
    </location>
</feature>
<reference evidence="7 8" key="1">
    <citation type="submission" date="2013-10" db="EMBL/GenBank/DDBJ databases">
        <title>Salinisphaera japonica YTM-1 Genome Sequencing.</title>
        <authorList>
            <person name="Lai Q."/>
            <person name="Li C."/>
            <person name="Shao Z."/>
        </authorList>
    </citation>
    <scope>NUCLEOTIDE SEQUENCE [LARGE SCALE GENOMIC DNA]</scope>
    <source>
        <strain evidence="7 8">YTM-1</strain>
    </source>
</reference>
<keyword evidence="3 5" id="KW-1133">Transmembrane helix</keyword>
<name>A0A423Q1I0_9GAMM</name>
<protein>
    <submittedName>
        <fullName evidence="7">Membrane protein</fullName>
    </submittedName>
</protein>
<evidence type="ECO:0000256" key="2">
    <source>
        <dbReference type="ARBA" id="ARBA00022692"/>
    </source>
</evidence>
<evidence type="ECO:0000259" key="6">
    <source>
        <dbReference type="Pfam" id="PF02656"/>
    </source>
</evidence>
<feature type="transmembrane region" description="Helical" evidence="5">
    <location>
        <begin position="59"/>
        <end position="79"/>
    </location>
</feature>
<dbReference type="Pfam" id="PF02656">
    <property type="entry name" value="DUF202"/>
    <property type="match status" value="1"/>
</dbReference>
<accession>A0A423Q1I0</accession>
<dbReference type="FunCoup" id="A0A423Q1I0">
    <property type="interactions" value="2"/>
</dbReference>
<dbReference type="InterPro" id="IPR003807">
    <property type="entry name" value="DUF202"/>
</dbReference>
<organism evidence="7 8">
    <name type="scientific">Salinisphaera japonica YTM-1</name>
    <dbReference type="NCBI Taxonomy" id="1209778"/>
    <lineage>
        <taxon>Bacteria</taxon>
        <taxon>Pseudomonadati</taxon>
        <taxon>Pseudomonadota</taxon>
        <taxon>Gammaproteobacteria</taxon>
        <taxon>Salinisphaerales</taxon>
        <taxon>Salinisphaeraceae</taxon>
        <taxon>Salinisphaera</taxon>
    </lineage>
</organism>
<evidence type="ECO:0000256" key="4">
    <source>
        <dbReference type="ARBA" id="ARBA00023136"/>
    </source>
</evidence>
<evidence type="ECO:0000256" key="3">
    <source>
        <dbReference type="ARBA" id="ARBA00022989"/>
    </source>
</evidence>
<comment type="caution">
    <text evidence="7">The sequence shown here is derived from an EMBL/GenBank/DDBJ whole genome shotgun (WGS) entry which is preliminary data.</text>
</comment>
<dbReference type="InParanoid" id="A0A423Q1I0"/>
<dbReference type="EMBL" id="AYKG01000003">
    <property type="protein sequence ID" value="ROO31969.1"/>
    <property type="molecule type" value="Genomic_DNA"/>
</dbReference>
<keyword evidence="4 5" id="KW-0472">Membrane</keyword>
<keyword evidence="8" id="KW-1185">Reference proteome</keyword>
<dbReference type="RefSeq" id="WP_123657011.1">
    <property type="nucleotide sequence ID" value="NZ_AYKG01000003.1"/>
</dbReference>
<dbReference type="OrthoDB" id="582337at2"/>
<feature type="transmembrane region" description="Helical" evidence="5">
    <location>
        <begin position="27"/>
        <end position="47"/>
    </location>
</feature>
<gene>
    <name evidence="7" type="ORF">SAJA_02165</name>
</gene>
<dbReference type="AlphaFoldDB" id="A0A423Q1I0"/>
<evidence type="ECO:0000256" key="5">
    <source>
        <dbReference type="SAM" id="Phobius"/>
    </source>
</evidence>
<dbReference type="GO" id="GO:0012505">
    <property type="term" value="C:endomembrane system"/>
    <property type="evidence" value="ECO:0007669"/>
    <property type="project" value="UniProtKB-SubCell"/>
</dbReference>
<dbReference type="Proteomes" id="UP000285310">
    <property type="component" value="Unassembled WGS sequence"/>
</dbReference>
<comment type="subcellular location">
    <subcellularLocation>
        <location evidence="1">Endomembrane system</location>
        <topology evidence="1">Multi-pass membrane protein</topology>
    </subcellularLocation>
</comment>
<feature type="domain" description="DUF202" evidence="6">
    <location>
        <begin position="18"/>
        <end position="83"/>
    </location>
</feature>